<feature type="domain" description="DUF6598" evidence="2">
    <location>
        <begin position="110"/>
        <end position="358"/>
    </location>
</feature>
<dbReference type="EMBL" id="KD022853">
    <property type="protein sequence ID" value="EMS67149.1"/>
    <property type="molecule type" value="Genomic_DNA"/>
</dbReference>
<dbReference type="OrthoDB" id="693861at2759"/>
<dbReference type="InterPro" id="IPR046533">
    <property type="entry name" value="DUF6598"/>
</dbReference>
<sequence>MEEMVSSGLAGMDISGGDSDGAPARKRGEKTKEARREKLSRGPPPSPSGEGLEEEPPDTEAREEDEIPCYRLLWDSRYAGEFGSFDDHTRLGPMRFTSGPIPRHARPECTMNIYYIRVYGLEDGLQWPLHVHGLVAARDSADHNRNFLFNRTRDNCQILTQEDPHLLLTGPCRAVVIIDPITIEFQLKVRSRTEPEEDELLAFRIFNYPQTYLSKHVIQSSILCKRCMIEFAYAPLVPSVEATVSIEVIDGVWPEHIRGRVIACITTVSEGEMLLLDSRDGMMPISPSTRIIELSRRVVSVDLKGGKLLVSVAPSQIGEVDNNNDDDFVRGESVFEPKRAGKSHNMCDLGFCKIEVTVTWSLLSNLTDEWRAGLKRTDKRQ</sequence>
<evidence type="ECO:0000259" key="2">
    <source>
        <dbReference type="Pfam" id="PF20241"/>
    </source>
</evidence>
<dbReference type="eggNOG" id="ENOG502RRNC">
    <property type="taxonomic scope" value="Eukaryota"/>
</dbReference>
<accession>M8B0Y2</accession>
<feature type="compositionally biased region" description="Basic and acidic residues" evidence="1">
    <location>
        <begin position="30"/>
        <end position="40"/>
    </location>
</feature>
<name>M8B0Y2_TRIUA</name>
<dbReference type="PANTHER" id="PTHR33065:SF22">
    <property type="entry name" value="GENOME ASSEMBLY, CHROMOSOME: II"/>
    <property type="match status" value="1"/>
</dbReference>
<evidence type="ECO:0000313" key="3">
    <source>
        <dbReference type="EMBL" id="EMS67149.1"/>
    </source>
</evidence>
<gene>
    <name evidence="3" type="ORF">TRIUR3_20634</name>
</gene>
<dbReference type="PANTHER" id="PTHR33065">
    <property type="entry name" value="OS07G0486400 PROTEIN"/>
    <property type="match status" value="1"/>
</dbReference>
<dbReference type="OMA" id="HARPECT"/>
<protein>
    <recommendedName>
        <fullName evidence="2">DUF6598 domain-containing protein</fullName>
    </recommendedName>
</protein>
<dbReference type="STRING" id="4572.M8B0Y2"/>
<dbReference type="AlphaFoldDB" id="M8B0Y2"/>
<evidence type="ECO:0000256" key="1">
    <source>
        <dbReference type="SAM" id="MobiDB-lite"/>
    </source>
</evidence>
<organism evidence="3">
    <name type="scientific">Triticum urartu</name>
    <name type="common">Red wild einkorn</name>
    <name type="synonym">Crithodium urartu</name>
    <dbReference type="NCBI Taxonomy" id="4572"/>
    <lineage>
        <taxon>Eukaryota</taxon>
        <taxon>Viridiplantae</taxon>
        <taxon>Streptophyta</taxon>
        <taxon>Embryophyta</taxon>
        <taxon>Tracheophyta</taxon>
        <taxon>Spermatophyta</taxon>
        <taxon>Magnoliopsida</taxon>
        <taxon>Liliopsida</taxon>
        <taxon>Poales</taxon>
        <taxon>Poaceae</taxon>
        <taxon>BOP clade</taxon>
        <taxon>Pooideae</taxon>
        <taxon>Triticodae</taxon>
        <taxon>Triticeae</taxon>
        <taxon>Triticinae</taxon>
        <taxon>Triticum</taxon>
    </lineage>
</organism>
<reference evidence="3" key="1">
    <citation type="journal article" date="2013" name="Nature">
        <title>Draft genome of the wheat A-genome progenitor Triticum urartu.</title>
        <authorList>
            <person name="Ling H.Q."/>
            <person name="Zhao S."/>
            <person name="Liu D."/>
            <person name="Wang J."/>
            <person name="Sun H."/>
            <person name="Zhang C."/>
            <person name="Fan H."/>
            <person name="Li D."/>
            <person name="Dong L."/>
            <person name="Tao Y."/>
            <person name="Gao C."/>
            <person name="Wu H."/>
            <person name="Li Y."/>
            <person name="Cui Y."/>
            <person name="Guo X."/>
            <person name="Zheng S."/>
            <person name="Wang B."/>
            <person name="Yu K."/>
            <person name="Liang Q."/>
            <person name="Yang W."/>
            <person name="Lou X."/>
            <person name="Chen J."/>
            <person name="Feng M."/>
            <person name="Jian J."/>
            <person name="Zhang X."/>
            <person name="Luo G."/>
            <person name="Jiang Y."/>
            <person name="Liu J."/>
            <person name="Wang Z."/>
            <person name="Sha Y."/>
            <person name="Zhang B."/>
            <person name="Wu H."/>
            <person name="Tang D."/>
            <person name="Shen Q."/>
            <person name="Xue P."/>
            <person name="Zou S."/>
            <person name="Wang X."/>
            <person name="Liu X."/>
            <person name="Wang F."/>
            <person name="Yang Y."/>
            <person name="An X."/>
            <person name="Dong Z."/>
            <person name="Zhang K."/>
            <person name="Zhang X."/>
            <person name="Luo M.C."/>
            <person name="Dvorak J."/>
            <person name="Tong Y."/>
            <person name="Wang J."/>
            <person name="Yang H."/>
            <person name="Li Z."/>
            <person name="Wang D."/>
            <person name="Zhang A."/>
            <person name="Wang J."/>
        </authorList>
    </citation>
    <scope>NUCLEOTIDE SEQUENCE</scope>
</reference>
<dbReference type="Pfam" id="PF20241">
    <property type="entry name" value="DUF6598"/>
    <property type="match status" value="1"/>
</dbReference>
<proteinExistence type="predicted"/>
<feature type="compositionally biased region" description="Acidic residues" evidence="1">
    <location>
        <begin position="51"/>
        <end position="65"/>
    </location>
</feature>
<feature type="region of interest" description="Disordered" evidence="1">
    <location>
        <begin position="1"/>
        <end position="65"/>
    </location>
</feature>